<keyword evidence="2" id="KW-1185">Reference proteome</keyword>
<reference evidence="2" key="1">
    <citation type="submission" date="2016-10" db="EMBL/GenBank/DDBJ databases">
        <authorList>
            <person name="Varghese N."/>
            <person name="Submissions S."/>
        </authorList>
    </citation>
    <scope>NUCLEOTIDE SEQUENCE [LARGE SCALE GENOMIC DNA]</scope>
    <source>
        <strain evidence="2">CGMCC 1.10784</strain>
    </source>
</reference>
<gene>
    <name evidence="1" type="ORF">SAMN05216378_3334</name>
</gene>
<dbReference type="AlphaFoldDB" id="A0A1I2B153"/>
<dbReference type="OrthoDB" id="2564585at2"/>
<proteinExistence type="predicted"/>
<organism evidence="1 2">
    <name type="scientific">Paenibacillus catalpae</name>
    <dbReference type="NCBI Taxonomy" id="1045775"/>
    <lineage>
        <taxon>Bacteria</taxon>
        <taxon>Bacillati</taxon>
        <taxon>Bacillota</taxon>
        <taxon>Bacilli</taxon>
        <taxon>Bacillales</taxon>
        <taxon>Paenibacillaceae</taxon>
        <taxon>Paenibacillus</taxon>
    </lineage>
</organism>
<dbReference type="Proteomes" id="UP000198855">
    <property type="component" value="Unassembled WGS sequence"/>
</dbReference>
<name>A0A1I2B153_9BACL</name>
<protein>
    <submittedName>
        <fullName evidence="1">Uncharacterized protein</fullName>
    </submittedName>
</protein>
<sequence length="234" mass="27663">MRRINFSEMKQFSQKTLPTERITTNRYTSKTIDDKEKIKSIIKSMINIQAILAHHYSMKRDFGITELTGSTSWFITENIYEEIDLFTFVFKNVFVNTTSDGKPISIQADYAKESAYEAFAEILEEDQIDKYIKHLSVEKTFKDDFRSSAYFEIEKHDISIVKSVYFDHLIEATKAPEMIGQLFIDVSGFKIDEIEQDEFVQQFASRVKHLYLMVYDNEIIENKVHYRKFLTWCL</sequence>
<evidence type="ECO:0000313" key="1">
    <source>
        <dbReference type="EMBL" id="SFE49921.1"/>
    </source>
</evidence>
<dbReference type="RefSeq" id="WP_091187116.1">
    <property type="nucleotide sequence ID" value="NZ_FOMT01000003.1"/>
</dbReference>
<dbReference type="EMBL" id="FOMT01000003">
    <property type="protein sequence ID" value="SFE49921.1"/>
    <property type="molecule type" value="Genomic_DNA"/>
</dbReference>
<accession>A0A1I2B153</accession>
<evidence type="ECO:0000313" key="2">
    <source>
        <dbReference type="Proteomes" id="UP000198855"/>
    </source>
</evidence>